<organism evidence="1 2">
    <name type="scientific">Allocoprobacillus halotolerans</name>
    <dbReference type="NCBI Taxonomy" id="2944914"/>
    <lineage>
        <taxon>Bacteria</taxon>
        <taxon>Bacillati</taxon>
        <taxon>Bacillota</taxon>
        <taxon>Erysipelotrichia</taxon>
        <taxon>Erysipelotrichales</taxon>
        <taxon>Erysipelotrichaceae</taxon>
        <taxon>Allocoprobacillus</taxon>
    </lineage>
</organism>
<dbReference type="Gene3D" id="3.40.50.20">
    <property type="match status" value="1"/>
</dbReference>
<evidence type="ECO:0000313" key="2">
    <source>
        <dbReference type="Proteomes" id="UP001060112"/>
    </source>
</evidence>
<dbReference type="Gene3D" id="3.30.1490.20">
    <property type="entry name" value="ATP-grasp fold, A domain"/>
    <property type="match status" value="1"/>
</dbReference>
<reference evidence="1" key="1">
    <citation type="submission" date="2022-07" db="EMBL/GenBank/DDBJ databases">
        <title>Faecal culturing of patients with breast cancer.</title>
        <authorList>
            <person name="Teng N.M.Y."/>
            <person name="Kiu R."/>
            <person name="Evans R."/>
            <person name="Baker D.J."/>
            <person name="Zenner C."/>
            <person name="Robinson S.D."/>
            <person name="Hall L.J."/>
        </authorList>
    </citation>
    <scope>NUCLEOTIDE SEQUENCE</scope>
    <source>
        <strain evidence="1">LH1062</strain>
    </source>
</reference>
<proteinExistence type="predicted"/>
<dbReference type="Proteomes" id="UP001060112">
    <property type="component" value="Chromosome"/>
</dbReference>
<protein>
    <recommendedName>
        <fullName evidence="3">ATP-grasp domain-containing protein</fullName>
    </recommendedName>
</protein>
<keyword evidence="2" id="KW-1185">Reference proteome</keyword>
<evidence type="ECO:0000313" key="1">
    <source>
        <dbReference type="EMBL" id="UTY39506.1"/>
    </source>
</evidence>
<dbReference type="Gene3D" id="3.30.470.20">
    <property type="entry name" value="ATP-grasp fold, B domain"/>
    <property type="match status" value="1"/>
</dbReference>
<dbReference type="SUPFAM" id="SSF56059">
    <property type="entry name" value="Glutathione synthetase ATP-binding domain-like"/>
    <property type="match status" value="1"/>
</dbReference>
<sequence>MARLLFLAQFAPTNNMLIKTKNDEEKFYAETYHIKIYELLKKYNIDFYSTNDVNYLIEHHEEFDIVWSLYNRIGFRNCEIFVQSLCEYYKLEYIGAAPNIRALIEDKSMSKDLSEHLKIKTAPWLIASKRYPLPFTPPFDGPYFIKPRFGSGSHGIDETCLCENWGLVLKKKRNIMKMVLK</sequence>
<dbReference type="RefSeq" id="WP_290140627.1">
    <property type="nucleotide sequence ID" value="NZ_CP101620.1"/>
</dbReference>
<evidence type="ECO:0008006" key="3">
    <source>
        <dbReference type="Google" id="ProtNLM"/>
    </source>
</evidence>
<gene>
    <name evidence="1" type="ORF">NMU03_01335</name>
</gene>
<accession>A0ABY5I2B5</accession>
<dbReference type="EMBL" id="CP101620">
    <property type="protein sequence ID" value="UTY39506.1"/>
    <property type="molecule type" value="Genomic_DNA"/>
</dbReference>
<name>A0ABY5I2B5_9FIRM</name>
<dbReference type="InterPro" id="IPR013815">
    <property type="entry name" value="ATP_grasp_subdomain_1"/>
</dbReference>